<accession>S8FEZ9</accession>
<proteinExistence type="predicted"/>
<keyword evidence="2" id="KW-1185">Reference proteome</keyword>
<dbReference type="Proteomes" id="UP000015241">
    <property type="component" value="Unassembled WGS sequence"/>
</dbReference>
<reference evidence="1 2" key="1">
    <citation type="journal article" date="2012" name="Science">
        <title>The Paleozoic origin of enzymatic lignin decomposition reconstructed from 31 fungal genomes.</title>
        <authorList>
            <person name="Floudas D."/>
            <person name="Binder M."/>
            <person name="Riley R."/>
            <person name="Barry K."/>
            <person name="Blanchette R.A."/>
            <person name="Henrissat B."/>
            <person name="Martinez A.T."/>
            <person name="Otillar R."/>
            <person name="Spatafora J.W."/>
            <person name="Yadav J.S."/>
            <person name="Aerts A."/>
            <person name="Benoit I."/>
            <person name="Boyd A."/>
            <person name="Carlson A."/>
            <person name="Copeland A."/>
            <person name="Coutinho P.M."/>
            <person name="de Vries R.P."/>
            <person name="Ferreira P."/>
            <person name="Findley K."/>
            <person name="Foster B."/>
            <person name="Gaskell J."/>
            <person name="Glotzer D."/>
            <person name="Gorecki P."/>
            <person name="Heitman J."/>
            <person name="Hesse C."/>
            <person name="Hori C."/>
            <person name="Igarashi K."/>
            <person name="Jurgens J.A."/>
            <person name="Kallen N."/>
            <person name="Kersten P."/>
            <person name="Kohler A."/>
            <person name="Kuees U."/>
            <person name="Kumar T.K.A."/>
            <person name="Kuo A."/>
            <person name="LaButti K."/>
            <person name="Larrondo L.F."/>
            <person name="Lindquist E."/>
            <person name="Ling A."/>
            <person name="Lombard V."/>
            <person name="Lucas S."/>
            <person name="Lundell T."/>
            <person name="Martin R."/>
            <person name="McLaughlin D.J."/>
            <person name="Morgenstern I."/>
            <person name="Morin E."/>
            <person name="Murat C."/>
            <person name="Nagy L.G."/>
            <person name="Nolan M."/>
            <person name="Ohm R.A."/>
            <person name="Patyshakuliyeva A."/>
            <person name="Rokas A."/>
            <person name="Ruiz-Duenas F.J."/>
            <person name="Sabat G."/>
            <person name="Salamov A."/>
            <person name="Samejima M."/>
            <person name="Schmutz J."/>
            <person name="Slot J.C."/>
            <person name="St John F."/>
            <person name="Stenlid J."/>
            <person name="Sun H."/>
            <person name="Sun S."/>
            <person name="Syed K."/>
            <person name="Tsang A."/>
            <person name="Wiebenga A."/>
            <person name="Young D."/>
            <person name="Pisabarro A."/>
            <person name="Eastwood D.C."/>
            <person name="Martin F."/>
            <person name="Cullen D."/>
            <person name="Grigoriev I.V."/>
            <person name="Hibbett D.S."/>
        </authorList>
    </citation>
    <scope>NUCLEOTIDE SEQUENCE</scope>
    <source>
        <strain evidence="2">FP-58527</strain>
    </source>
</reference>
<organism evidence="1 2">
    <name type="scientific">Fomitopsis schrenkii</name>
    <name type="common">Brown rot fungus</name>
    <dbReference type="NCBI Taxonomy" id="2126942"/>
    <lineage>
        <taxon>Eukaryota</taxon>
        <taxon>Fungi</taxon>
        <taxon>Dikarya</taxon>
        <taxon>Basidiomycota</taxon>
        <taxon>Agaricomycotina</taxon>
        <taxon>Agaricomycetes</taxon>
        <taxon>Polyporales</taxon>
        <taxon>Fomitopsis</taxon>
    </lineage>
</organism>
<evidence type="ECO:0000313" key="2">
    <source>
        <dbReference type="Proteomes" id="UP000015241"/>
    </source>
</evidence>
<dbReference type="AlphaFoldDB" id="S8FEZ9"/>
<dbReference type="InParanoid" id="S8FEZ9"/>
<name>S8FEZ9_FOMSC</name>
<dbReference type="HOGENOM" id="CLU_1209854_0_0_1"/>
<protein>
    <submittedName>
        <fullName evidence="1">Uncharacterized protein</fullName>
    </submittedName>
</protein>
<gene>
    <name evidence="1" type="ORF">FOMPIDRAFT_1052836</name>
</gene>
<sequence length="229" mass="24916">MLSSTPHCAWDNTLTALGTPAGLAIPSRFVHRIIFDYLDTSNGEIAPASIPATLHTLDFTRLCLGLSKRGALPTRRSARDALPQRHPCLSDGMHLTCTYSLKRAMLPNATDTSATPPLLTNTARTALVRSSHLFALCAPLAAEEDDFTTGVGLDIREPARTVARVTILAFVVADWVIRTTEAYMLCSVSSDLCVHEVVRLSACHTTALPDLQTDILDYMVRRLPISPSF</sequence>
<dbReference type="EMBL" id="KE504181">
    <property type="protein sequence ID" value="EPS96984.1"/>
    <property type="molecule type" value="Genomic_DNA"/>
</dbReference>
<evidence type="ECO:0000313" key="1">
    <source>
        <dbReference type="EMBL" id="EPS96984.1"/>
    </source>
</evidence>